<evidence type="ECO:0000256" key="1">
    <source>
        <dbReference type="SAM" id="MobiDB-lite"/>
    </source>
</evidence>
<feature type="domain" description="WH1" evidence="2">
    <location>
        <begin position="23"/>
        <end position="149"/>
    </location>
</feature>
<dbReference type="SUPFAM" id="SSF50729">
    <property type="entry name" value="PH domain-like"/>
    <property type="match status" value="1"/>
</dbReference>
<reference evidence="4" key="1">
    <citation type="journal article" date="2012" name="Science">
        <title>The Paleozoic origin of enzymatic lignin decomposition reconstructed from 31 fungal genomes.</title>
        <authorList>
            <person name="Floudas D."/>
            <person name="Binder M."/>
            <person name="Riley R."/>
            <person name="Barry K."/>
            <person name="Blanchette R.A."/>
            <person name="Henrissat B."/>
            <person name="Martinez A.T."/>
            <person name="Otillar R."/>
            <person name="Spatafora J.W."/>
            <person name="Yadav J.S."/>
            <person name="Aerts A."/>
            <person name="Benoit I."/>
            <person name="Boyd A."/>
            <person name="Carlson A."/>
            <person name="Copeland A."/>
            <person name="Coutinho P.M."/>
            <person name="de Vries R.P."/>
            <person name="Ferreira P."/>
            <person name="Findley K."/>
            <person name="Foster B."/>
            <person name="Gaskell J."/>
            <person name="Glotzer D."/>
            <person name="Gorecki P."/>
            <person name="Heitman J."/>
            <person name="Hesse C."/>
            <person name="Hori C."/>
            <person name="Igarashi K."/>
            <person name="Jurgens J.A."/>
            <person name="Kallen N."/>
            <person name="Kersten P."/>
            <person name="Kohler A."/>
            <person name="Kuees U."/>
            <person name="Kumar T.K.A."/>
            <person name="Kuo A."/>
            <person name="LaButti K."/>
            <person name="Larrondo L.F."/>
            <person name="Lindquist E."/>
            <person name="Ling A."/>
            <person name="Lombard V."/>
            <person name="Lucas S."/>
            <person name="Lundell T."/>
            <person name="Martin R."/>
            <person name="McLaughlin D.J."/>
            <person name="Morgenstern I."/>
            <person name="Morin E."/>
            <person name="Murat C."/>
            <person name="Nagy L.G."/>
            <person name="Nolan M."/>
            <person name="Ohm R.A."/>
            <person name="Patyshakuliyeva A."/>
            <person name="Rokas A."/>
            <person name="Ruiz-Duenas F.J."/>
            <person name="Sabat G."/>
            <person name="Salamov A."/>
            <person name="Samejima M."/>
            <person name="Schmutz J."/>
            <person name="Slot J.C."/>
            <person name="St John F."/>
            <person name="Stenlid J."/>
            <person name="Sun H."/>
            <person name="Sun S."/>
            <person name="Syed K."/>
            <person name="Tsang A."/>
            <person name="Wiebenga A."/>
            <person name="Young D."/>
            <person name="Pisabarro A."/>
            <person name="Eastwood D.C."/>
            <person name="Martin F."/>
            <person name="Cullen D."/>
            <person name="Grigoriev I.V."/>
            <person name="Hibbett D.S."/>
        </authorList>
    </citation>
    <scope>NUCLEOTIDE SEQUENCE [LARGE SCALE GENOMIC DNA]</scope>
    <source>
        <strain evidence="4">RWD-64-598 SS2</strain>
    </source>
</reference>
<dbReference type="InterPro" id="IPR036936">
    <property type="entry name" value="CRIB_dom_sf"/>
</dbReference>
<feature type="region of interest" description="Disordered" evidence="1">
    <location>
        <begin position="153"/>
        <end position="178"/>
    </location>
</feature>
<evidence type="ECO:0000313" key="4">
    <source>
        <dbReference type="Proteomes" id="UP000053558"/>
    </source>
</evidence>
<dbReference type="OMA" id="MFGFRFD"/>
<dbReference type="AlphaFoldDB" id="A0A5M3MLL7"/>
<dbReference type="Proteomes" id="UP000053558">
    <property type="component" value="Unassembled WGS sequence"/>
</dbReference>
<dbReference type="KEGG" id="cput:CONPUDRAFT_166414"/>
<feature type="region of interest" description="Disordered" evidence="1">
    <location>
        <begin position="240"/>
        <end position="287"/>
    </location>
</feature>
<evidence type="ECO:0000313" key="3">
    <source>
        <dbReference type="EMBL" id="EIW79684.1"/>
    </source>
</evidence>
<accession>A0A5M3MLL7</accession>
<keyword evidence="4" id="KW-1185">Reference proteome</keyword>
<dbReference type="Pfam" id="PF00568">
    <property type="entry name" value="WH1"/>
    <property type="match status" value="1"/>
</dbReference>
<sequence>MAVFAVPHPPSDQSIHPYLSTILDFATQKVLATASVRVYCAVFNKPHLNWKYSELKGILVFGRDREVDVVQGRADRGTRTKERYWFKLVDTNIDRVVWVYSIPEVFEYSKDMPFFHYFSGKTRMFGFRFDEDPEAANMYQHVVDRTRRHFFGPLSSRGLTDRPRSRKTKPISPAMISGPQPNSCIHVSHVGISPKGVIEASQNIDPSWTKLIADLQGYGVGPDVVRNNQDFVEGFLAGARSTRDKQASSSPPAAKPLPQTPSAPARPAIIKTDQTKHKIPRKAVKFA</sequence>
<gene>
    <name evidence="3" type="ORF">CONPUDRAFT_166414</name>
</gene>
<organism evidence="3 4">
    <name type="scientific">Coniophora puteana (strain RWD-64-598)</name>
    <name type="common">Brown rot fungus</name>
    <dbReference type="NCBI Taxonomy" id="741705"/>
    <lineage>
        <taxon>Eukaryota</taxon>
        <taxon>Fungi</taxon>
        <taxon>Dikarya</taxon>
        <taxon>Basidiomycota</taxon>
        <taxon>Agaricomycotina</taxon>
        <taxon>Agaricomycetes</taxon>
        <taxon>Agaricomycetidae</taxon>
        <taxon>Boletales</taxon>
        <taxon>Coniophorineae</taxon>
        <taxon>Coniophoraceae</taxon>
        <taxon>Coniophora</taxon>
    </lineage>
</organism>
<feature type="compositionally biased region" description="Basic residues" evidence="1">
    <location>
        <begin position="277"/>
        <end position="287"/>
    </location>
</feature>
<dbReference type="GeneID" id="19205540"/>
<protein>
    <recommendedName>
        <fullName evidence="2">WH1 domain-containing protein</fullName>
    </recommendedName>
</protein>
<dbReference type="InterPro" id="IPR033927">
    <property type="entry name" value="WASPfam_EVH1"/>
</dbReference>
<comment type="caution">
    <text evidence="3">The sequence shown here is derived from an EMBL/GenBank/DDBJ whole genome shotgun (WGS) entry which is preliminary data.</text>
</comment>
<dbReference type="OrthoDB" id="8963340at2759"/>
<dbReference type="PROSITE" id="PS50229">
    <property type="entry name" value="WH1"/>
    <property type="match status" value="1"/>
</dbReference>
<dbReference type="RefSeq" id="XP_007770056.1">
    <property type="nucleotide sequence ID" value="XM_007771866.1"/>
</dbReference>
<dbReference type="Gene3D" id="3.90.810.10">
    <property type="entry name" value="CRIB domain"/>
    <property type="match status" value="1"/>
</dbReference>
<dbReference type="InterPro" id="IPR011993">
    <property type="entry name" value="PH-like_dom_sf"/>
</dbReference>
<name>A0A5M3MLL7_CONPW</name>
<dbReference type="SMART" id="SM00461">
    <property type="entry name" value="WH1"/>
    <property type="match status" value="1"/>
</dbReference>
<dbReference type="InterPro" id="IPR000697">
    <property type="entry name" value="WH1/EVH1_dom"/>
</dbReference>
<dbReference type="CDD" id="cd01205">
    <property type="entry name" value="EVH1_WASP-like"/>
    <property type="match status" value="1"/>
</dbReference>
<proteinExistence type="predicted"/>
<evidence type="ECO:0000259" key="2">
    <source>
        <dbReference type="PROSITE" id="PS50229"/>
    </source>
</evidence>
<dbReference type="Gene3D" id="2.30.29.30">
    <property type="entry name" value="Pleckstrin-homology domain (PH domain)/Phosphotyrosine-binding domain (PTB)"/>
    <property type="match status" value="1"/>
</dbReference>
<dbReference type="EMBL" id="JH711580">
    <property type="protein sequence ID" value="EIW79684.1"/>
    <property type="molecule type" value="Genomic_DNA"/>
</dbReference>